<dbReference type="EMBL" id="LDPR01000001">
    <property type="protein sequence ID" value="KLO38923.1"/>
    <property type="molecule type" value="Genomic_DNA"/>
</dbReference>
<accession>A0A0I9TXS1</accession>
<dbReference type="Proteomes" id="UP000036334">
    <property type="component" value="Unassembled WGS sequence"/>
</dbReference>
<dbReference type="RefSeq" id="WP_047313120.1">
    <property type="nucleotide sequence ID" value="NZ_LDPQ01000001.1"/>
</dbReference>
<evidence type="ECO:0000313" key="2">
    <source>
        <dbReference type="Proteomes" id="UP000036334"/>
    </source>
</evidence>
<gene>
    <name evidence="1" type="ORF">ABH38_00615</name>
</gene>
<dbReference type="PATRIC" id="fig|29311.18.peg.132"/>
<dbReference type="AlphaFoldDB" id="A0A0I9TXS1"/>
<keyword evidence="2" id="KW-1185">Reference proteome</keyword>
<sequence>MRRPAQTDRLAAAYAIAGQAITTVVPKEASSLAVRGVGVGVVESRVNGTAGDSVTASSYAGLA</sequence>
<comment type="caution">
    <text evidence="1">The sequence shown here is derived from an EMBL/GenBank/DDBJ whole genome shotgun (WGS) entry which is preliminary data.</text>
</comment>
<evidence type="ECO:0000313" key="1">
    <source>
        <dbReference type="EMBL" id="KLO38923.1"/>
    </source>
</evidence>
<name>A0A0I9TXS1_9MYCO</name>
<organism evidence="1 2">
    <name type="scientific">Mycobacterium haemophilum</name>
    <dbReference type="NCBI Taxonomy" id="29311"/>
    <lineage>
        <taxon>Bacteria</taxon>
        <taxon>Bacillati</taxon>
        <taxon>Actinomycetota</taxon>
        <taxon>Actinomycetes</taxon>
        <taxon>Mycobacteriales</taxon>
        <taxon>Mycobacteriaceae</taxon>
        <taxon>Mycobacterium</taxon>
    </lineage>
</organism>
<proteinExistence type="predicted"/>
<protein>
    <submittedName>
        <fullName evidence="1">Uncharacterized protein</fullName>
    </submittedName>
</protein>
<reference evidence="1 2" key="1">
    <citation type="submission" date="2015-05" db="EMBL/GenBank/DDBJ databases">
        <title>Genome sequence of Mycobacterium haemophilum.</title>
        <authorList>
            <person name="Greninger A.L."/>
            <person name="Cunningham G."/>
            <person name="Miller S."/>
        </authorList>
    </citation>
    <scope>NUCLEOTIDE SEQUENCE [LARGE SCALE GENOMIC DNA]</scope>
    <source>
        <strain evidence="2">UC1</strain>
    </source>
</reference>